<reference evidence="2" key="1">
    <citation type="submission" date="2020-05" db="EMBL/GenBank/DDBJ databases">
        <title>Phylogenomic resolution of chytrid fungi.</title>
        <authorList>
            <person name="Stajich J.E."/>
            <person name="Amses K."/>
            <person name="Simmons R."/>
            <person name="Seto K."/>
            <person name="Myers J."/>
            <person name="Bonds A."/>
            <person name="Quandt C.A."/>
            <person name="Barry K."/>
            <person name="Liu P."/>
            <person name="Grigoriev I."/>
            <person name="Longcore J.E."/>
            <person name="James T.Y."/>
        </authorList>
    </citation>
    <scope>NUCLEOTIDE SEQUENCE</scope>
    <source>
        <strain evidence="2">JEL0476</strain>
    </source>
</reference>
<organism evidence="2 3">
    <name type="scientific">Clydaea vesicula</name>
    <dbReference type="NCBI Taxonomy" id="447962"/>
    <lineage>
        <taxon>Eukaryota</taxon>
        <taxon>Fungi</taxon>
        <taxon>Fungi incertae sedis</taxon>
        <taxon>Chytridiomycota</taxon>
        <taxon>Chytridiomycota incertae sedis</taxon>
        <taxon>Chytridiomycetes</taxon>
        <taxon>Lobulomycetales</taxon>
        <taxon>Lobulomycetaceae</taxon>
        <taxon>Clydaea</taxon>
    </lineage>
</organism>
<evidence type="ECO:0000313" key="2">
    <source>
        <dbReference type="EMBL" id="KAJ3224541.1"/>
    </source>
</evidence>
<dbReference type="AlphaFoldDB" id="A0AAD5U7X6"/>
<gene>
    <name evidence="2" type="ORF">HK099_008340</name>
</gene>
<feature type="chain" id="PRO_5041984655" evidence="1">
    <location>
        <begin position="23"/>
        <end position="174"/>
    </location>
</feature>
<protein>
    <submittedName>
        <fullName evidence="2">Uncharacterized protein</fullName>
    </submittedName>
</protein>
<feature type="signal peptide" evidence="1">
    <location>
        <begin position="1"/>
        <end position="22"/>
    </location>
</feature>
<evidence type="ECO:0000256" key="1">
    <source>
        <dbReference type="SAM" id="SignalP"/>
    </source>
</evidence>
<name>A0AAD5U7X6_9FUNG</name>
<keyword evidence="3" id="KW-1185">Reference proteome</keyword>
<evidence type="ECO:0000313" key="3">
    <source>
        <dbReference type="Proteomes" id="UP001211065"/>
    </source>
</evidence>
<accession>A0AAD5U7X6</accession>
<keyword evidence="1" id="KW-0732">Signal</keyword>
<dbReference type="EMBL" id="JADGJW010000090">
    <property type="protein sequence ID" value="KAJ3224541.1"/>
    <property type="molecule type" value="Genomic_DNA"/>
</dbReference>
<comment type="caution">
    <text evidence="2">The sequence shown here is derived from an EMBL/GenBank/DDBJ whole genome shotgun (WGS) entry which is preliminary data.</text>
</comment>
<sequence>MNFLFLCLMYFNILLYTNYCFSLNIMDKKNFFEAIIIYNNNVDIRAAMVTKEVIVIFADPAVAGAAGTADVDAEAAADALALFLLSFVIDGNVVFNAAFPSGALVADPPPAAPPPPPLLLEPPVEAACSLHSVDKVCKFLVSASQVCCLKQVLKKLATEPSQGFEMAPGKVVIA</sequence>
<proteinExistence type="predicted"/>
<dbReference type="Proteomes" id="UP001211065">
    <property type="component" value="Unassembled WGS sequence"/>
</dbReference>